<reference evidence="4 5" key="1">
    <citation type="submission" date="2016-01" db="EMBL/GenBank/DDBJ databases">
        <title>Draft Genome Sequences of Seven Thermophilic Sporeformers Isolated from Foods.</title>
        <authorList>
            <person name="Berendsen E.M."/>
            <person name="Wells-Bennik M.H."/>
            <person name="Krawcyk A.O."/>
            <person name="De Jong A."/>
            <person name="Holsappel S."/>
            <person name="Eijlander R.T."/>
            <person name="Kuipers O.P."/>
        </authorList>
    </citation>
    <scope>NUCLEOTIDE SEQUENCE [LARGE SCALE GENOMIC DNA]</scope>
    <source>
        <strain evidence="4 5">B4114</strain>
    </source>
</reference>
<dbReference type="CDD" id="cd00254">
    <property type="entry name" value="LT-like"/>
    <property type="match status" value="1"/>
</dbReference>
<comment type="caution">
    <text evidence="4">The sequence shown here is derived from an EMBL/GenBank/DDBJ whole genome shotgun (WGS) entry which is preliminary data.</text>
</comment>
<dbReference type="AlphaFoldDB" id="A0A150NBC7"/>
<gene>
    <name evidence="4" type="ORF">B4114_0693</name>
</gene>
<dbReference type="GO" id="GO:0000270">
    <property type="term" value="P:peptidoglycan metabolic process"/>
    <property type="evidence" value="ECO:0007669"/>
    <property type="project" value="InterPro"/>
</dbReference>
<accession>A0A150NBC7</accession>
<organism evidence="4 5">
    <name type="scientific">Geobacillus stearothermophilus</name>
    <name type="common">Bacillus stearothermophilus</name>
    <dbReference type="NCBI Taxonomy" id="1422"/>
    <lineage>
        <taxon>Bacteria</taxon>
        <taxon>Bacillati</taxon>
        <taxon>Bacillota</taxon>
        <taxon>Bacilli</taxon>
        <taxon>Bacillales</taxon>
        <taxon>Anoxybacillaceae</taxon>
        <taxon>Geobacillus</taxon>
    </lineage>
</organism>
<dbReference type="GO" id="GO:0016020">
    <property type="term" value="C:membrane"/>
    <property type="evidence" value="ECO:0007669"/>
    <property type="project" value="InterPro"/>
</dbReference>
<feature type="region of interest" description="Disordered" evidence="2">
    <location>
        <begin position="45"/>
        <end position="70"/>
    </location>
</feature>
<dbReference type="Gene3D" id="1.10.530.10">
    <property type="match status" value="1"/>
</dbReference>
<dbReference type="Pfam" id="PF01464">
    <property type="entry name" value="SLT"/>
    <property type="match status" value="1"/>
</dbReference>
<dbReference type="SUPFAM" id="SSF53955">
    <property type="entry name" value="Lysozyme-like"/>
    <property type="match status" value="1"/>
</dbReference>
<dbReference type="InterPro" id="IPR008258">
    <property type="entry name" value="Transglycosylase_SLT_dom_1"/>
</dbReference>
<dbReference type="EMBL" id="LQYY01000066">
    <property type="protein sequence ID" value="KYD34010.1"/>
    <property type="molecule type" value="Genomic_DNA"/>
</dbReference>
<comment type="similarity">
    <text evidence="1">Belongs to the transglycosylase Slt family.</text>
</comment>
<dbReference type="PROSITE" id="PS00922">
    <property type="entry name" value="TRANSGLYCOSYLASE"/>
    <property type="match status" value="1"/>
</dbReference>
<name>A0A150NBC7_GEOSE</name>
<evidence type="ECO:0000313" key="4">
    <source>
        <dbReference type="EMBL" id="KYD34010.1"/>
    </source>
</evidence>
<dbReference type="PANTHER" id="PTHR37423:SF2">
    <property type="entry name" value="MEMBRANE-BOUND LYTIC MUREIN TRANSGLYCOSYLASE C"/>
    <property type="match status" value="1"/>
</dbReference>
<evidence type="ECO:0000259" key="3">
    <source>
        <dbReference type="Pfam" id="PF01464"/>
    </source>
</evidence>
<dbReference type="RefSeq" id="WP_061580718.1">
    <property type="nucleotide sequence ID" value="NZ_LQYY01000066.1"/>
</dbReference>
<dbReference type="InterPro" id="IPR023346">
    <property type="entry name" value="Lysozyme-like_dom_sf"/>
</dbReference>
<proteinExistence type="inferred from homology"/>
<sequence length="223" mass="23687">MTVSPLKLLIEWQALHAFSTGRSSLLPSPVPSLFSSLLAESLSRGEESSAEAPQAALSGQPPAPAGHRSAPLEHEAGAATNSSSSIDAFIAAAAEKYDVDPQLIRAVIRHESNFRPDAKSPAGALGLMQLMPSTAKMLGVHNPLDPAQNIDGGVKYLRQLLDRYNGNITLALAAYNAGPGHVDRYGGVPPFAETRAYVERVLKSYRTQTSGARVTLFEIHACC</sequence>
<evidence type="ECO:0000313" key="5">
    <source>
        <dbReference type="Proteomes" id="UP000075517"/>
    </source>
</evidence>
<evidence type="ECO:0000256" key="2">
    <source>
        <dbReference type="SAM" id="MobiDB-lite"/>
    </source>
</evidence>
<evidence type="ECO:0000256" key="1">
    <source>
        <dbReference type="ARBA" id="ARBA00007734"/>
    </source>
</evidence>
<dbReference type="GO" id="GO:0008933">
    <property type="term" value="F:peptidoglycan lytic transglycosylase activity"/>
    <property type="evidence" value="ECO:0007669"/>
    <property type="project" value="InterPro"/>
</dbReference>
<feature type="domain" description="Transglycosylase SLT" evidence="3">
    <location>
        <begin position="90"/>
        <end position="188"/>
    </location>
</feature>
<protein>
    <recommendedName>
        <fullName evidence="3">Transglycosylase SLT domain-containing protein</fullName>
    </recommendedName>
</protein>
<dbReference type="Proteomes" id="UP000075517">
    <property type="component" value="Unassembled WGS sequence"/>
</dbReference>
<dbReference type="PATRIC" id="fig|1422.17.peg.3200"/>
<dbReference type="InterPro" id="IPR000189">
    <property type="entry name" value="Transglyc_AS"/>
</dbReference>
<dbReference type="PANTHER" id="PTHR37423">
    <property type="entry name" value="SOLUBLE LYTIC MUREIN TRANSGLYCOSYLASE-RELATED"/>
    <property type="match status" value="1"/>
</dbReference>